<proteinExistence type="inferred from homology"/>
<dbReference type="NCBIfam" id="TIGR02491">
    <property type="entry name" value="NrdG"/>
    <property type="match status" value="1"/>
</dbReference>
<evidence type="ECO:0000256" key="10">
    <source>
        <dbReference type="ARBA" id="ARBA00023014"/>
    </source>
</evidence>
<dbReference type="PROSITE" id="PS01087">
    <property type="entry name" value="RADICAL_ACTIVATING"/>
    <property type="match status" value="1"/>
</dbReference>
<dbReference type="GO" id="GO:0043365">
    <property type="term" value="F:[formate-C-acetyltransferase]-activating enzyme activity"/>
    <property type="evidence" value="ECO:0007669"/>
    <property type="project" value="InterPro"/>
</dbReference>
<dbReference type="KEGG" id="fwa:DCMF_09790"/>
<evidence type="ECO:0000256" key="9">
    <source>
        <dbReference type="ARBA" id="ARBA00023004"/>
    </source>
</evidence>
<organism evidence="13 14">
    <name type="scientific">Formimonas warabiya</name>
    <dbReference type="NCBI Taxonomy" id="1761012"/>
    <lineage>
        <taxon>Bacteria</taxon>
        <taxon>Bacillati</taxon>
        <taxon>Bacillota</taxon>
        <taxon>Clostridia</taxon>
        <taxon>Eubacteriales</taxon>
        <taxon>Peptococcaceae</taxon>
        <taxon>Candidatus Formimonas</taxon>
    </lineage>
</organism>
<dbReference type="InterPro" id="IPR001989">
    <property type="entry name" value="Radical_activat_CS"/>
</dbReference>
<dbReference type="PIRSF" id="PIRSF000368">
    <property type="entry name" value="NrdG"/>
    <property type="match status" value="1"/>
</dbReference>
<dbReference type="InterPro" id="IPR058240">
    <property type="entry name" value="rSAM_sf"/>
</dbReference>
<accession>A0A3G1KRD7</accession>
<gene>
    <name evidence="13" type="ORF">DCMF_09790</name>
</gene>
<protein>
    <recommendedName>
        <fullName evidence="4 12">Anaerobic ribonucleoside-triphosphate reductase-activating protein</fullName>
        <ecNumber evidence="12">1.97.1.-</ecNumber>
    </recommendedName>
</protein>
<evidence type="ECO:0000256" key="2">
    <source>
        <dbReference type="ARBA" id="ARBA00003852"/>
    </source>
</evidence>
<evidence type="ECO:0000256" key="4">
    <source>
        <dbReference type="ARBA" id="ARBA00014281"/>
    </source>
</evidence>
<evidence type="ECO:0000256" key="8">
    <source>
        <dbReference type="ARBA" id="ARBA00023002"/>
    </source>
</evidence>
<evidence type="ECO:0000256" key="1">
    <source>
        <dbReference type="ARBA" id="ARBA00001966"/>
    </source>
</evidence>
<evidence type="ECO:0000256" key="6">
    <source>
        <dbReference type="ARBA" id="ARBA00022691"/>
    </source>
</evidence>
<comment type="cofactor">
    <cofactor evidence="1">
        <name>[4Fe-4S] cluster</name>
        <dbReference type="ChEBI" id="CHEBI:49883"/>
    </cofactor>
</comment>
<dbReference type="SFLD" id="SFLDF00299">
    <property type="entry name" value="anaerobic_ribonucleoside-triph"/>
    <property type="match status" value="1"/>
</dbReference>
<keyword evidence="14" id="KW-1185">Reference proteome</keyword>
<dbReference type="SUPFAM" id="SSF102114">
    <property type="entry name" value="Radical SAM enzymes"/>
    <property type="match status" value="1"/>
</dbReference>
<dbReference type="EC" id="1.97.1.-" evidence="12"/>
<evidence type="ECO:0000256" key="5">
    <source>
        <dbReference type="ARBA" id="ARBA00022485"/>
    </source>
</evidence>
<dbReference type="CDD" id="cd01335">
    <property type="entry name" value="Radical_SAM"/>
    <property type="match status" value="1"/>
</dbReference>
<evidence type="ECO:0000313" key="13">
    <source>
        <dbReference type="EMBL" id="ATW25029.1"/>
    </source>
</evidence>
<dbReference type="InterPro" id="IPR007197">
    <property type="entry name" value="rSAM"/>
</dbReference>
<dbReference type="AlphaFoldDB" id="A0A3G1KRD7"/>
<keyword evidence="6" id="KW-0949">S-adenosyl-L-methionine</keyword>
<dbReference type="Pfam" id="PF13353">
    <property type="entry name" value="Fer4_12"/>
    <property type="match status" value="1"/>
</dbReference>
<evidence type="ECO:0000256" key="3">
    <source>
        <dbReference type="ARBA" id="ARBA00009777"/>
    </source>
</evidence>
<dbReference type="SFLD" id="SFLDG01063">
    <property type="entry name" value="activating_enzymes__group_1"/>
    <property type="match status" value="1"/>
</dbReference>
<comment type="similarity">
    <text evidence="3 12">Belongs to the organic radical-activating enzymes family.</text>
</comment>
<evidence type="ECO:0000256" key="12">
    <source>
        <dbReference type="PIRNR" id="PIRNR000368"/>
    </source>
</evidence>
<comment type="catalytic activity">
    <reaction evidence="11">
        <text>glycyl-[protein] + reduced [flavodoxin] + S-adenosyl-L-methionine = glycin-2-yl radical-[protein] + semiquinone [flavodoxin] + 5'-deoxyadenosine + L-methionine + H(+)</text>
        <dbReference type="Rhea" id="RHEA:61976"/>
        <dbReference type="Rhea" id="RHEA-COMP:10622"/>
        <dbReference type="Rhea" id="RHEA-COMP:14480"/>
        <dbReference type="Rhea" id="RHEA-COMP:15993"/>
        <dbReference type="Rhea" id="RHEA-COMP:15994"/>
        <dbReference type="ChEBI" id="CHEBI:15378"/>
        <dbReference type="ChEBI" id="CHEBI:17319"/>
        <dbReference type="ChEBI" id="CHEBI:29947"/>
        <dbReference type="ChEBI" id="CHEBI:32722"/>
        <dbReference type="ChEBI" id="CHEBI:57618"/>
        <dbReference type="ChEBI" id="CHEBI:57844"/>
        <dbReference type="ChEBI" id="CHEBI:59789"/>
        <dbReference type="ChEBI" id="CHEBI:140311"/>
    </reaction>
</comment>
<dbReference type="SFLD" id="SFLDS00029">
    <property type="entry name" value="Radical_SAM"/>
    <property type="match status" value="1"/>
</dbReference>
<evidence type="ECO:0000256" key="11">
    <source>
        <dbReference type="ARBA" id="ARBA00047365"/>
    </source>
</evidence>
<dbReference type="EMBL" id="CP017634">
    <property type="protein sequence ID" value="ATW25029.1"/>
    <property type="molecule type" value="Genomic_DNA"/>
</dbReference>
<dbReference type="SFLD" id="SFLDG01066">
    <property type="entry name" value="organic_radical-activating_enz"/>
    <property type="match status" value="1"/>
</dbReference>
<dbReference type="RefSeq" id="WP_148134271.1">
    <property type="nucleotide sequence ID" value="NZ_CP017634.1"/>
</dbReference>
<dbReference type="Proteomes" id="UP000323521">
    <property type="component" value="Chromosome"/>
</dbReference>
<evidence type="ECO:0000313" key="14">
    <source>
        <dbReference type="Proteomes" id="UP000323521"/>
    </source>
</evidence>
<dbReference type="GO" id="GO:0046872">
    <property type="term" value="F:metal ion binding"/>
    <property type="evidence" value="ECO:0007669"/>
    <property type="project" value="UniProtKB-KW"/>
</dbReference>
<reference evidence="13 14" key="1">
    <citation type="submission" date="2016-10" db="EMBL/GenBank/DDBJ databases">
        <title>Complete Genome Sequence of Peptococcaceae strain DCMF.</title>
        <authorList>
            <person name="Edwards R.J."/>
            <person name="Holland S.I."/>
            <person name="Deshpande N.P."/>
            <person name="Wong Y.K."/>
            <person name="Ertan H."/>
            <person name="Manefield M."/>
            <person name="Russell T.L."/>
            <person name="Lee M.J."/>
        </authorList>
    </citation>
    <scope>NUCLEOTIDE SEQUENCE [LARGE SCALE GENOMIC DNA]</scope>
    <source>
        <strain evidence="13 14">DCMF</strain>
    </source>
</reference>
<dbReference type="PANTHER" id="PTHR30352">
    <property type="entry name" value="PYRUVATE FORMATE-LYASE-ACTIVATING ENZYME"/>
    <property type="match status" value="1"/>
</dbReference>
<sequence length="168" mass="18695">MQIRVAGIVPESVVDGPGIRFVVFVQGCPHHCPQCHNPETHDFQGGQVWEVAAIIDQFQELPMIAGITISGGEPFCQAEACAALARAAKKMGKNVNVYSGYTYEQLTERARRDAPVRELLHLTDLLIDGPYMHERRDLNLAYRGSPNQRIIDVPESLENGTVVEWKGR</sequence>
<dbReference type="OrthoDB" id="9782387at2"/>
<dbReference type="InterPro" id="IPR013785">
    <property type="entry name" value="Aldolase_TIM"/>
</dbReference>
<keyword evidence="7" id="KW-0479">Metal-binding</keyword>
<dbReference type="Gene3D" id="3.20.20.70">
    <property type="entry name" value="Aldolase class I"/>
    <property type="match status" value="1"/>
</dbReference>
<keyword evidence="10" id="KW-0411">Iron-sulfur</keyword>
<dbReference type="PANTHER" id="PTHR30352:SF2">
    <property type="entry name" value="ANAEROBIC RIBONUCLEOSIDE-TRIPHOSPHATE REDUCTASE-ACTIVATING PROTEIN"/>
    <property type="match status" value="1"/>
</dbReference>
<evidence type="ECO:0000256" key="7">
    <source>
        <dbReference type="ARBA" id="ARBA00022723"/>
    </source>
</evidence>
<comment type="function">
    <text evidence="2 12">Activation of anaerobic ribonucleoside-triphosphate reductase under anaerobic conditions by generation of an organic free radical, using S-adenosylmethionine and reduced flavodoxin as cosubstrates to produce 5'-deoxy-adenosine.</text>
</comment>
<dbReference type="InterPro" id="IPR012837">
    <property type="entry name" value="NrdG"/>
</dbReference>
<dbReference type="InterPro" id="IPR034457">
    <property type="entry name" value="Organic_radical-activating"/>
</dbReference>
<name>A0A3G1KRD7_FORW1</name>
<dbReference type="GO" id="GO:0004748">
    <property type="term" value="F:ribonucleoside-diphosphate reductase activity, thioredoxin disulfide as acceptor"/>
    <property type="evidence" value="ECO:0007669"/>
    <property type="project" value="TreeGrafter"/>
</dbReference>
<keyword evidence="8 12" id="KW-0560">Oxidoreductase</keyword>
<keyword evidence="5" id="KW-0004">4Fe-4S</keyword>
<keyword evidence="9" id="KW-0408">Iron</keyword>
<dbReference type="GO" id="GO:0051539">
    <property type="term" value="F:4 iron, 4 sulfur cluster binding"/>
    <property type="evidence" value="ECO:0007669"/>
    <property type="project" value="UniProtKB-KW"/>
</dbReference>